<dbReference type="Pfam" id="PF13380">
    <property type="entry name" value="CoA_binding_2"/>
    <property type="match status" value="1"/>
</dbReference>
<name>K1XWM9_9BACT</name>
<dbReference type="AlphaFoldDB" id="K1XWM9"/>
<gene>
    <name evidence="2" type="ORF">ACD_80C00147G0002</name>
</gene>
<evidence type="ECO:0000313" key="2">
    <source>
        <dbReference type="EMBL" id="EKD24828.1"/>
    </source>
</evidence>
<dbReference type="Gene3D" id="3.40.50.720">
    <property type="entry name" value="NAD(P)-binding Rossmann-like Domain"/>
    <property type="match status" value="1"/>
</dbReference>
<dbReference type="InterPro" id="IPR036291">
    <property type="entry name" value="NAD(P)-bd_dom_sf"/>
</dbReference>
<dbReference type="InterPro" id="IPR003781">
    <property type="entry name" value="CoA-bd"/>
</dbReference>
<feature type="domain" description="CoA-binding" evidence="1">
    <location>
        <begin position="1"/>
        <end position="94"/>
    </location>
</feature>
<proteinExistence type="predicted"/>
<accession>K1XWM9</accession>
<comment type="caution">
    <text evidence="2">The sequence shown here is derived from an EMBL/GenBank/DDBJ whole genome shotgun (WGS) entry which is preliminary data.</text>
</comment>
<evidence type="ECO:0000259" key="1">
    <source>
        <dbReference type="SMART" id="SM00881"/>
    </source>
</evidence>
<dbReference type="SMART" id="SM00881">
    <property type="entry name" value="CoA_binding"/>
    <property type="match status" value="1"/>
</dbReference>
<dbReference type="SUPFAM" id="SSF51735">
    <property type="entry name" value="NAD(P)-binding Rossmann-fold domains"/>
    <property type="match status" value="1"/>
</dbReference>
<sequence>MIDKNFLYAIVGASNSKEKYGYKVFKDLLDAGYKVLPINPIEKEILGEKVFSTLSEVKEKIDVVVFVTQPVVTEKILEEVKKIGIKNVWLQPGAQSDAAIAFCKKNNIGCIYDACIMIQRKI</sequence>
<dbReference type="PANTHER" id="PTHR33303:SF2">
    <property type="entry name" value="COA-BINDING DOMAIN-CONTAINING PROTEIN"/>
    <property type="match status" value="1"/>
</dbReference>
<organism evidence="2">
    <name type="scientific">uncultured bacterium</name>
    <name type="common">gcode 4</name>
    <dbReference type="NCBI Taxonomy" id="1234023"/>
    <lineage>
        <taxon>Bacteria</taxon>
        <taxon>environmental samples</taxon>
    </lineage>
</organism>
<dbReference type="EMBL" id="AMFJ01036154">
    <property type="protein sequence ID" value="EKD24828.1"/>
    <property type="molecule type" value="Genomic_DNA"/>
</dbReference>
<reference evidence="2" key="1">
    <citation type="journal article" date="2012" name="Science">
        <title>Fermentation, hydrogen, and sulfur metabolism in multiple uncultivated bacterial phyla.</title>
        <authorList>
            <person name="Wrighton K.C."/>
            <person name="Thomas B.C."/>
            <person name="Sharon I."/>
            <person name="Miller C.S."/>
            <person name="Castelle C.J."/>
            <person name="VerBerkmoes N.C."/>
            <person name="Wilkins M.J."/>
            <person name="Hettich R.L."/>
            <person name="Lipton M.S."/>
            <person name="Williams K.H."/>
            <person name="Long P.E."/>
            <person name="Banfield J.F."/>
        </authorList>
    </citation>
    <scope>NUCLEOTIDE SEQUENCE [LARGE SCALE GENOMIC DNA]</scope>
</reference>
<dbReference type="PANTHER" id="PTHR33303">
    <property type="entry name" value="CYTOPLASMIC PROTEIN-RELATED"/>
    <property type="match status" value="1"/>
</dbReference>
<protein>
    <recommendedName>
        <fullName evidence="1">CoA-binding domain-containing protein</fullName>
    </recommendedName>
</protein>